<proteinExistence type="predicted"/>
<organism evidence="1 2">
    <name type="scientific">Brachyspira catarrhinii</name>
    <dbReference type="NCBI Taxonomy" id="2528966"/>
    <lineage>
        <taxon>Bacteria</taxon>
        <taxon>Pseudomonadati</taxon>
        <taxon>Spirochaetota</taxon>
        <taxon>Spirochaetia</taxon>
        <taxon>Brachyspirales</taxon>
        <taxon>Brachyspiraceae</taxon>
        <taxon>Brachyspira</taxon>
    </lineage>
</organism>
<reference evidence="1 2" key="1">
    <citation type="journal article" date="2019" name="Anaerobe">
        <title>Brachyspira catarrhinii sp. nov., an anaerobic intestinal spirochaete isolated from vervet monkeys may have been misidentified as Brachyspira aalborgi in previous studies.</title>
        <authorList>
            <person name="Phillips N.D."/>
            <person name="La T."/>
            <person name="Hampson D.J."/>
        </authorList>
    </citation>
    <scope>NUCLEOTIDE SEQUENCE [LARGE SCALE GENOMIC DNA]</scope>
    <source>
        <strain evidence="1 2">Z12</strain>
    </source>
</reference>
<gene>
    <name evidence="1" type="ORF">EZH24_12330</name>
</gene>
<keyword evidence="2" id="KW-1185">Reference proteome</keyword>
<accession>A0ABY2TPG6</accession>
<sequence length="121" mass="12320">MTDAQNKKCHAIIHSCAIACGAGNVAPVPGLGVAADIVALTTMTTSLAAVFGGDLTVEAAKGIAIGALKKQVLKQPIKVIGKELSKFIPGLGQVVAPTISIALIEAAGWAIAKQLEREYSN</sequence>
<protein>
    <recommendedName>
        <fullName evidence="3">DUF697 domain-containing protein</fullName>
    </recommendedName>
</protein>
<dbReference type="EMBL" id="SJDU01000564">
    <property type="protein sequence ID" value="TKZ26050.1"/>
    <property type="molecule type" value="Genomic_DNA"/>
</dbReference>
<dbReference type="RefSeq" id="WP_137999354.1">
    <property type="nucleotide sequence ID" value="NZ_SJDU01000564.1"/>
</dbReference>
<evidence type="ECO:0008006" key="3">
    <source>
        <dbReference type="Google" id="ProtNLM"/>
    </source>
</evidence>
<name>A0ABY2TPG6_9SPIR</name>
<comment type="caution">
    <text evidence="1">The sequence shown here is derived from an EMBL/GenBank/DDBJ whole genome shotgun (WGS) entry which is preliminary data.</text>
</comment>
<evidence type="ECO:0000313" key="1">
    <source>
        <dbReference type="EMBL" id="TKZ26050.1"/>
    </source>
</evidence>
<evidence type="ECO:0000313" key="2">
    <source>
        <dbReference type="Proteomes" id="UP000310168"/>
    </source>
</evidence>
<dbReference type="Proteomes" id="UP000310168">
    <property type="component" value="Unassembled WGS sequence"/>
</dbReference>